<feature type="transmembrane region" description="Helical" evidence="9">
    <location>
        <begin position="496"/>
        <end position="517"/>
    </location>
</feature>
<keyword evidence="7" id="KW-0333">Golgi apparatus</keyword>
<dbReference type="PANTHER" id="PTHR13449:SF2">
    <property type="entry name" value="PROTEIN WNTLESS HOMOLOG"/>
    <property type="match status" value="1"/>
</dbReference>
<dbReference type="Proteomes" id="UP000250572">
    <property type="component" value="Unassembled WGS sequence"/>
</dbReference>
<comment type="subcellular location">
    <subcellularLocation>
        <location evidence="1">Golgi apparatus membrane</location>
        <topology evidence="1">Multi-pass membrane protein</topology>
    </subcellularLocation>
</comment>
<evidence type="ECO:0000256" key="9">
    <source>
        <dbReference type="SAM" id="Phobius"/>
    </source>
</evidence>
<dbReference type="InterPro" id="IPR009551">
    <property type="entry name" value="Wntless"/>
</dbReference>
<evidence type="ECO:0000256" key="8">
    <source>
        <dbReference type="ARBA" id="ARBA00023136"/>
    </source>
</evidence>
<dbReference type="AlphaFoldDB" id="A0A315UPJ5"/>
<evidence type="ECO:0000256" key="6">
    <source>
        <dbReference type="ARBA" id="ARBA00022989"/>
    </source>
</evidence>
<dbReference type="EMBL" id="NHOQ01002897">
    <property type="protein sequence ID" value="PWA13999.1"/>
    <property type="molecule type" value="Genomic_DNA"/>
</dbReference>
<evidence type="ECO:0000256" key="3">
    <source>
        <dbReference type="ARBA" id="ARBA00022473"/>
    </source>
</evidence>
<feature type="transmembrane region" description="Helical" evidence="9">
    <location>
        <begin position="266"/>
        <end position="286"/>
    </location>
</feature>
<evidence type="ECO:0000259" key="11">
    <source>
        <dbReference type="Pfam" id="PF21883"/>
    </source>
</evidence>
<feature type="transmembrane region" description="Helical" evidence="9">
    <location>
        <begin position="306"/>
        <end position="324"/>
    </location>
</feature>
<dbReference type="GO" id="GO:0016055">
    <property type="term" value="P:Wnt signaling pathway"/>
    <property type="evidence" value="ECO:0007669"/>
    <property type="project" value="UniProtKB-KW"/>
</dbReference>
<keyword evidence="4" id="KW-0879">Wnt signaling pathway</keyword>
<evidence type="ECO:0008006" key="14">
    <source>
        <dbReference type="Google" id="ProtNLM"/>
    </source>
</evidence>
<feature type="domain" description="Wntless-like transmembrane" evidence="10">
    <location>
        <begin position="272"/>
        <end position="520"/>
    </location>
</feature>
<dbReference type="GO" id="GO:0017147">
    <property type="term" value="F:Wnt-protein binding"/>
    <property type="evidence" value="ECO:0007669"/>
    <property type="project" value="InterPro"/>
</dbReference>
<comment type="similarity">
    <text evidence="2">Belongs to the wntless family.</text>
</comment>
<evidence type="ECO:0000256" key="4">
    <source>
        <dbReference type="ARBA" id="ARBA00022687"/>
    </source>
</evidence>
<evidence type="ECO:0000256" key="5">
    <source>
        <dbReference type="ARBA" id="ARBA00022692"/>
    </source>
</evidence>
<protein>
    <recommendedName>
        <fullName evidence="14">Wnt ligand secretion mediator</fullName>
    </recommendedName>
</protein>
<evidence type="ECO:0000259" key="10">
    <source>
        <dbReference type="Pfam" id="PF06664"/>
    </source>
</evidence>
<dbReference type="Pfam" id="PF06664">
    <property type="entry name" value="WLS-like_TM"/>
    <property type="match status" value="1"/>
</dbReference>
<keyword evidence="3" id="KW-0217">Developmental protein</keyword>
<accession>A0A315UPJ5</accession>
<dbReference type="InterPro" id="IPR053936">
    <property type="entry name" value="WLS_GOLD"/>
</dbReference>
<organism evidence="12 13">
    <name type="scientific">Gambusia affinis</name>
    <name type="common">Western mosquitofish</name>
    <name type="synonym">Heterandria affinis</name>
    <dbReference type="NCBI Taxonomy" id="33528"/>
    <lineage>
        <taxon>Eukaryota</taxon>
        <taxon>Metazoa</taxon>
        <taxon>Chordata</taxon>
        <taxon>Craniata</taxon>
        <taxon>Vertebrata</taxon>
        <taxon>Euteleostomi</taxon>
        <taxon>Actinopterygii</taxon>
        <taxon>Neopterygii</taxon>
        <taxon>Teleostei</taxon>
        <taxon>Neoteleostei</taxon>
        <taxon>Acanthomorphata</taxon>
        <taxon>Ovalentaria</taxon>
        <taxon>Atherinomorphae</taxon>
        <taxon>Cyprinodontiformes</taxon>
        <taxon>Poeciliidae</taxon>
        <taxon>Poeciliinae</taxon>
        <taxon>Gambusia</taxon>
    </lineage>
</organism>
<evidence type="ECO:0000256" key="7">
    <source>
        <dbReference type="ARBA" id="ARBA00023034"/>
    </source>
</evidence>
<dbReference type="Pfam" id="PF21883">
    <property type="entry name" value="WLS_GOLD"/>
    <property type="match status" value="1"/>
</dbReference>
<keyword evidence="8 9" id="KW-0472">Membrane</keyword>
<sequence>MDVSDLPDPDVDLLALVDWQADVDEVVFVSHAAQLHERQGLARVVTALVLNAPSPTTAVEYLTTKCVDKDKDRQERKWFMPWGVNQCQKIKTFDEATEKKIEANHIVFAAHIPMSDKEMSPWFQFMLVILQFDIAFNMYNQIVFILFIPDERCPYYPCYLPAPLTCVHSGHWVPFSSLSRVSFTAQEALLRAGGGNTLLCKLMREVRFEATCCGSDGLVPMNRTVFGSVAPALLQLQSSLSILILTRSCLEDPTKVSSFALTFYRLYPCFPRVIFALGISMTFINIPVEWFSVGFNWTWMLLFGDIRQGIFYSMLLSFWIIFCGEHLMDQTERNRFSVYWKQVGPIVFGSFCLFIFDMCERGVQLTNPFYSIWASDVGTELAVSFYKPSGAEPKEEKRKLKSMSFIIVAGICACLYFLFLCFMVFQVFRNISGKRTSLPAMTKARRLHYEGLIFRFKFLMLVTLTCAAMTIIFFIISQVNEGHWHFGDHTVQVNSAFFTGIYGMWNLYVFAIMFLYAPSHKRYGNEQSSGQCIAGDGGATSGEDIQLTTTITHVDGPTELYKMTGKEAQE</sequence>
<dbReference type="STRING" id="33528.ENSGAFP00000025711"/>
<keyword evidence="5 9" id="KW-0812">Transmembrane</keyword>
<feature type="transmembrane region" description="Helical" evidence="9">
    <location>
        <begin position="122"/>
        <end position="148"/>
    </location>
</feature>
<dbReference type="GO" id="GO:0000139">
    <property type="term" value="C:Golgi membrane"/>
    <property type="evidence" value="ECO:0007669"/>
    <property type="project" value="UniProtKB-SubCell"/>
</dbReference>
<dbReference type="PANTHER" id="PTHR13449">
    <property type="entry name" value="INTEGRAL MEMBRANE PROTEIN GPR177"/>
    <property type="match status" value="1"/>
</dbReference>
<feature type="transmembrane region" description="Helical" evidence="9">
    <location>
        <begin position="336"/>
        <end position="356"/>
    </location>
</feature>
<keyword evidence="13" id="KW-1185">Reference proteome</keyword>
<evidence type="ECO:0000313" key="12">
    <source>
        <dbReference type="EMBL" id="PWA13999.1"/>
    </source>
</evidence>
<proteinExistence type="inferred from homology"/>
<reference evidence="12 13" key="1">
    <citation type="journal article" date="2018" name="G3 (Bethesda)">
        <title>A High-Quality Reference Genome for the Invasive Mosquitofish Gambusia affinis Using a Chicago Library.</title>
        <authorList>
            <person name="Hoffberg S.L."/>
            <person name="Troendle N.J."/>
            <person name="Glenn T.C."/>
            <person name="Mahmud O."/>
            <person name="Louha S."/>
            <person name="Chalopin D."/>
            <person name="Bennetzen J.L."/>
            <person name="Mauricio R."/>
        </authorList>
    </citation>
    <scope>NUCLEOTIDE SEQUENCE [LARGE SCALE GENOMIC DNA]</scope>
    <source>
        <strain evidence="12">NE01/NJP1002.9</strain>
        <tissue evidence="12">Muscle</tissue>
    </source>
</reference>
<name>A0A315UPJ5_GAMAF</name>
<gene>
    <name evidence="12" type="ORF">CCH79_00017027</name>
</gene>
<feature type="domain" description="Wntless GOLD" evidence="11">
    <location>
        <begin position="64"/>
        <end position="142"/>
    </location>
</feature>
<feature type="transmembrane region" description="Helical" evidence="9">
    <location>
        <begin position="405"/>
        <end position="431"/>
    </location>
</feature>
<comment type="caution">
    <text evidence="12">The sequence shown here is derived from an EMBL/GenBank/DDBJ whole genome shotgun (WGS) entry which is preliminary data.</text>
</comment>
<dbReference type="InterPro" id="IPR047843">
    <property type="entry name" value="WLS-like_TM"/>
</dbReference>
<evidence type="ECO:0000256" key="1">
    <source>
        <dbReference type="ARBA" id="ARBA00004653"/>
    </source>
</evidence>
<evidence type="ECO:0000256" key="2">
    <source>
        <dbReference type="ARBA" id="ARBA00008148"/>
    </source>
</evidence>
<keyword evidence="6 9" id="KW-1133">Transmembrane helix</keyword>
<dbReference type="GO" id="GO:0006886">
    <property type="term" value="P:intracellular protein transport"/>
    <property type="evidence" value="ECO:0007669"/>
    <property type="project" value="TreeGrafter"/>
</dbReference>
<feature type="transmembrane region" description="Helical" evidence="9">
    <location>
        <begin position="452"/>
        <end position="476"/>
    </location>
</feature>
<evidence type="ECO:0000313" key="13">
    <source>
        <dbReference type="Proteomes" id="UP000250572"/>
    </source>
</evidence>
<dbReference type="GO" id="GO:0061355">
    <property type="term" value="P:Wnt protein secretion"/>
    <property type="evidence" value="ECO:0007669"/>
    <property type="project" value="TreeGrafter"/>
</dbReference>